<evidence type="ECO:0000313" key="3">
    <source>
        <dbReference type="Proteomes" id="UP000008783"/>
    </source>
</evidence>
<feature type="compositionally biased region" description="Polar residues" evidence="1">
    <location>
        <begin position="513"/>
        <end position="522"/>
    </location>
</feature>
<dbReference type="GeneID" id="10529843"/>
<feature type="compositionally biased region" description="Low complexity" evidence="1">
    <location>
        <begin position="240"/>
        <end position="251"/>
    </location>
</feature>
<evidence type="ECO:0000256" key="1">
    <source>
        <dbReference type="SAM" id="MobiDB-lite"/>
    </source>
</evidence>
<keyword evidence="3" id="KW-1185">Reference proteome</keyword>
<feature type="region of interest" description="Disordered" evidence="1">
    <location>
        <begin position="234"/>
        <end position="261"/>
    </location>
</feature>
<dbReference type="KEGG" id="pgr:PGTG_08420"/>
<accession>E3KDM8</accession>
<dbReference type="HOGENOM" id="CLU_395430_0_0_1"/>
<dbReference type="OrthoDB" id="2501881at2759"/>
<sequence>MVETVSRTICRMRARWPRENQQQQLFHRVRGLLRANRASQASQLFLADFDRQLLRTSPQPGDRCKQQADDWLWRTAVLFRSYNQPDLALRLFTQLKTRLPVPIEALVSALQASSDLVWKAPEDRHQPSIPLTPNAFDHLHHSQLAHSLLDLSNHPLLLAQKPSPKLALPGHHLQKNHSQQHDLLPSSPQKKNTRALEVILANILKLGDMDWIVSIFRDFYPAYTDQLGRYLYPPSPSPSPSSSSSSSSCCSRTTASDGSLSVDEIPSGRLVKYLVSGYMACKDVRRAYLVVRFHGRMVDRVGRDEEEADLTAEVTFLRLVSRTSVGSMERRMGMIVKVLERMREGMKELDSYGVEGLMEMRYRMRAGWAFRRRQEATLAILAAVLDRALALFLLHRARPSSFPSSNSNALIHGPHQGQHAVSSWKYRPSPALFGILLRALRDLLRFQTRPIPRPPSPSLHQHQDDHTLPLEVPKTAKKRRPSPGLHRALLAQILAFDHLNRSICPSPPKSSSINGRPNQQDPAHTREEESLDRLPIRLDLLTPKTVMLLVECLLLARDYVALWVLLNRPSLSTDIRRQALPSITKTRRILQLNSNSPSPLLESQLLQQLDPLHSIRLQLAHCFTLDFSAVHRSLRWETEERSIHARIVAEIAKLDRPFLHSFALSQFSLEFLRKEFGKEQLDLLSYGMSYDTAGAVM</sequence>
<reference evidence="3" key="2">
    <citation type="journal article" date="2011" name="Proc. Natl. Acad. Sci. U.S.A.">
        <title>Obligate biotrophy features unraveled by the genomic analysis of rust fungi.</title>
        <authorList>
            <person name="Duplessis S."/>
            <person name="Cuomo C.A."/>
            <person name="Lin Y.-C."/>
            <person name="Aerts A."/>
            <person name="Tisserant E."/>
            <person name="Veneault-Fourrey C."/>
            <person name="Joly D.L."/>
            <person name="Hacquard S."/>
            <person name="Amselem J."/>
            <person name="Cantarel B.L."/>
            <person name="Chiu R."/>
            <person name="Coutinho P.M."/>
            <person name="Feau N."/>
            <person name="Field M."/>
            <person name="Frey P."/>
            <person name="Gelhaye E."/>
            <person name="Goldberg J."/>
            <person name="Grabherr M.G."/>
            <person name="Kodira C.D."/>
            <person name="Kohler A."/>
            <person name="Kuees U."/>
            <person name="Lindquist E.A."/>
            <person name="Lucas S.M."/>
            <person name="Mago R."/>
            <person name="Mauceli E."/>
            <person name="Morin E."/>
            <person name="Murat C."/>
            <person name="Pangilinan J.L."/>
            <person name="Park R."/>
            <person name="Pearson M."/>
            <person name="Quesneville H."/>
            <person name="Rouhier N."/>
            <person name="Sakthikumar S."/>
            <person name="Salamov A.A."/>
            <person name="Schmutz J."/>
            <person name="Selles B."/>
            <person name="Shapiro H."/>
            <person name="Tanguay P."/>
            <person name="Tuskan G.A."/>
            <person name="Henrissat B."/>
            <person name="Van de Peer Y."/>
            <person name="Rouze P."/>
            <person name="Ellis J.G."/>
            <person name="Dodds P.N."/>
            <person name="Schein J.E."/>
            <person name="Zhong S."/>
            <person name="Hamelin R.C."/>
            <person name="Grigoriev I.V."/>
            <person name="Szabo L.J."/>
            <person name="Martin F."/>
        </authorList>
    </citation>
    <scope>NUCLEOTIDE SEQUENCE [LARGE SCALE GENOMIC DNA]</scope>
    <source>
        <strain evidence="3">CRL 75-36-700-3 / race SCCL</strain>
    </source>
</reference>
<dbReference type="EMBL" id="DS178282">
    <property type="protein sequence ID" value="EFP82464.2"/>
    <property type="molecule type" value="Genomic_DNA"/>
</dbReference>
<dbReference type="VEuPathDB" id="FungiDB:PGTG_08420"/>
<dbReference type="Proteomes" id="UP000008783">
    <property type="component" value="Unassembled WGS sequence"/>
</dbReference>
<dbReference type="AlphaFoldDB" id="E3KDM8"/>
<feature type="region of interest" description="Disordered" evidence="1">
    <location>
        <begin position="450"/>
        <end position="483"/>
    </location>
</feature>
<name>E3KDM8_PUCGT</name>
<organism evidence="2 3">
    <name type="scientific">Puccinia graminis f. sp. tritici (strain CRL 75-36-700-3 / race SCCL)</name>
    <name type="common">Black stem rust fungus</name>
    <dbReference type="NCBI Taxonomy" id="418459"/>
    <lineage>
        <taxon>Eukaryota</taxon>
        <taxon>Fungi</taxon>
        <taxon>Dikarya</taxon>
        <taxon>Basidiomycota</taxon>
        <taxon>Pucciniomycotina</taxon>
        <taxon>Pucciniomycetes</taxon>
        <taxon>Pucciniales</taxon>
        <taxon>Pucciniaceae</taxon>
        <taxon>Puccinia</taxon>
    </lineage>
</organism>
<evidence type="ECO:0000313" key="2">
    <source>
        <dbReference type="EMBL" id="EFP82464.2"/>
    </source>
</evidence>
<dbReference type="InParanoid" id="E3KDM8"/>
<dbReference type="RefSeq" id="XP_003326883.2">
    <property type="nucleotide sequence ID" value="XM_003326835.2"/>
</dbReference>
<gene>
    <name evidence="2" type="ORF">PGTG_08420</name>
</gene>
<feature type="region of interest" description="Disordered" evidence="1">
    <location>
        <begin position="505"/>
        <end position="529"/>
    </location>
</feature>
<protein>
    <submittedName>
        <fullName evidence="2">Uncharacterized protein</fullName>
    </submittedName>
</protein>
<feature type="region of interest" description="Disordered" evidence="1">
    <location>
        <begin position="168"/>
        <end position="188"/>
    </location>
</feature>
<proteinExistence type="predicted"/>
<reference key="1">
    <citation type="submission" date="2007-01" db="EMBL/GenBank/DDBJ databases">
        <title>The Genome Sequence of Puccinia graminis f. sp. tritici Strain CRL 75-36-700-3.</title>
        <authorList>
            <consortium name="The Broad Institute Genome Sequencing Platform"/>
            <person name="Birren B."/>
            <person name="Lander E."/>
            <person name="Galagan J."/>
            <person name="Nusbaum C."/>
            <person name="Devon K."/>
            <person name="Cuomo C."/>
            <person name="Jaffe D."/>
            <person name="Butler J."/>
            <person name="Alvarez P."/>
            <person name="Gnerre S."/>
            <person name="Grabherr M."/>
            <person name="Mauceli E."/>
            <person name="Brockman W."/>
            <person name="Young S."/>
            <person name="LaButti K."/>
            <person name="Sykes S."/>
            <person name="DeCaprio D."/>
            <person name="Crawford M."/>
            <person name="Koehrsen M."/>
            <person name="Engels R."/>
            <person name="Montgomery P."/>
            <person name="Pearson M."/>
            <person name="Howarth C."/>
            <person name="Larson L."/>
            <person name="White J."/>
            <person name="Zeng Q."/>
            <person name="Kodira C."/>
            <person name="Yandava C."/>
            <person name="Alvarado L."/>
            <person name="O'Leary S."/>
            <person name="Szabo L."/>
            <person name="Dean R."/>
            <person name="Schein J."/>
        </authorList>
    </citation>
    <scope>NUCLEOTIDE SEQUENCE</scope>
    <source>
        <strain>CRL 75-36-700-3</strain>
    </source>
</reference>